<feature type="transmembrane region" description="Helical" evidence="1">
    <location>
        <begin position="6"/>
        <end position="25"/>
    </location>
</feature>
<dbReference type="GeneID" id="7829646"/>
<keyword evidence="1" id="KW-0472">Membrane</keyword>
<sequence length="186" mass="22381">MVAIGYFFFAIVIIFIFAKQIELILKILLKWYKMKENFAENIQKQRNYFNFTKDNLNKIKYVDIILTKVFLFKLIRVCMYHYQNFMILYSNIVYFMIKGLCFGFISNFFIAEQKSDCLIIVSLFVSLFACLFVFLEQCFNTFIFFCFLFALLISLTKYSVCLVNRQICQEIKQTEIYLLVQLEELF</sequence>
<protein>
    <submittedName>
        <fullName evidence="2">Transmembrane protein, putative</fullName>
    </submittedName>
</protein>
<organism evidence="2 3">
    <name type="scientific">Tetrahymena thermophila (strain SB210)</name>
    <dbReference type="NCBI Taxonomy" id="312017"/>
    <lineage>
        <taxon>Eukaryota</taxon>
        <taxon>Sar</taxon>
        <taxon>Alveolata</taxon>
        <taxon>Ciliophora</taxon>
        <taxon>Intramacronucleata</taxon>
        <taxon>Oligohymenophorea</taxon>
        <taxon>Hymenostomatida</taxon>
        <taxon>Tetrahymenina</taxon>
        <taxon>Tetrahymenidae</taxon>
        <taxon>Tetrahymena</taxon>
    </lineage>
</organism>
<dbReference type="Proteomes" id="UP000009168">
    <property type="component" value="Unassembled WGS sequence"/>
</dbReference>
<evidence type="ECO:0000313" key="2">
    <source>
        <dbReference type="EMBL" id="EDK31866.1"/>
    </source>
</evidence>
<feature type="transmembrane region" description="Helical" evidence="1">
    <location>
        <begin position="117"/>
        <end position="135"/>
    </location>
</feature>
<feature type="transmembrane region" description="Helical" evidence="1">
    <location>
        <begin position="88"/>
        <end position="110"/>
    </location>
</feature>
<name>A4VEB0_TETTS</name>
<dbReference type="InParanoid" id="A4VEB0"/>
<keyword evidence="1" id="KW-1133">Transmembrane helix</keyword>
<keyword evidence="1 2" id="KW-0812">Transmembrane</keyword>
<dbReference type="HOGENOM" id="CLU_1457278_0_0_1"/>
<dbReference type="EMBL" id="GG662769">
    <property type="protein sequence ID" value="EDK31866.1"/>
    <property type="molecule type" value="Genomic_DNA"/>
</dbReference>
<reference evidence="3" key="1">
    <citation type="journal article" date="2006" name="PLoS Biol.">
        <title>Macronuclear genome sequence of the ciliate Tetrahymena thermophila, a model eukaryote.</title>
        <authorList>
            <person name="Eisen J.A."/>
            <person name="Coyne R.S."/>
            <person name="Wu M."/>
            <person name="Wu D."/>
            <person name="Thiagarajan M."/>
            <person name="Wortman J.R."/>
            <person name="Badger J.H."/>
            <person name="Ren Q."/>
            <person name="Amedeo P."/>
            <person name="Jones K.M."/>
            <person name="Tallon L.J."/>
            <person name="Delcher A.L."/>
            <person name="Salzberg S.L."/>
            <person name="Silva J.C."/>
            <person name="Haas B.J."/>
            <person name="Majoros W.H."/>
            <person name="Farzad M."/>
            <person name="Carlton J.M."/>
            <person name="Smith R.K. Jr."/>
            <person name="Garg J."/>
            <person name="Pearlman R.E."/>
            <person name="Karrer K.M."/>
            <person name="Sun L."/>
            <person name="Manning G."/>
            <person name="Elde N.C."/>
            <person name="Turkewitz A.P."/>
            <person name="Asai D.J."/>
            <person name="Wilkes D.E."/>
            <person name="Wang Y."/>
            <person name="Cai H."/>
            <person name="Collins K."/>
            <person name="Stewart B.A."/>
            <person name="Lee S.R."/>
            <person name="Wilamowska K."/>
            <person name="Weinberg Z."/>
            <person name="Ruzzo W.L."/>
            <person name="Wloga D."/>
            <person name="Gaertig J."/>
            <person name="Frankel J."/>
            <person name="Tsao C.-C."/>
            <person name="Gorovsky M.A."/>
            <person name="Keeling P.J."/>
            <person name="Waller R.F."/>
            <person name="Patron N.J."/>
            <person name="Cherry J.M."/>
            <person name="Stover N.A."/>
            <person name="Krieger C.J."/>
            <person name="del Toro C."/>
            <person name="Ryder H.F."/>
            <person name="Williamson S.C."/>
            <person name="Barbeau R.A."/>
            <person name="Hamilton E.P."/>
            <person name="Orias E."/>
        </authorList>
    </citation>
    <scope>NUCLEOTIDE SEQUENCE [LARGE SCALE GENOMIC DNA]</scope>
    <source>
        <strain evidence="3">SB210</strain>
    </source>
</reference>
<evidence type="ECO:0000313" key="3">
    <source>
        <dbReference type="Proteomes" id="UP000009168"/>
    </source>
</evidence>
<keyword evidence="3" id="KW-1185">Reference proteome</keyword>
<proteinExistence type="predicted"/>
<dbReference type="AlphaFoldDB" id="A4VEB0"/>
<dbReference type="KEGG" id="tet:TTHERM_00808009"/>
<gene>
    <name evidence="2" type="ORF">TTHERM_00808009</name>
</gene>
<evidence type="ECO:0000256" key="1">
    <source>
        <dbReference type="SAM" id="Phobius"/>
    </source>
</evidence>
<accession>A4VEB0</accession>
<dbReference type="RefSeq" id="XP_001471247.1">
    <property type="nucleotide sequence ID" value="XM_001471197.2"/>
</dbReference>
<feature type="transmembrane region" description="Helical" evidence="1">
    <location>
        <begin position="141"/>
        <end position="163"/>
    </location>
</feature>